<evidence type="ECO:0000313" key="4">
    <source>
        <dbReference type="Ensembl" id="ENSPSMP00000028771.1"/>
    </source>
</evidence>
<dbReference type="GO" id="GO:0008312">
    <property type="term" value="F:7S RNA binding"/>
    <property type="evidence" value="ECO:0007669"/>
    <property type="project" value="InterPro"/>
</dbReference>
<dbReference type="PANTHER" id="PTHR12834:SF12">
    <property type="entry name" value="SIGNAL RECOGNITION PARTICLE 9 KDA PROTEIN"/>
    <property type="match status" value="1"/>
</dbReference>
<keyword evidence="5" id="KW-1185">Reference proteome</keyword>
<dbReference type="AlphaFoldDB" id="A0A8C9A675"/>
<dbReference type="GO" id="GO:0006614">
    <property type="term" value="P:SRP-dependent cotranslational protein targeting to membrane"/>
    <property type="evidence" value="ECO:0007669"/>
    <property type="project" value="InterPro"/>
</dbReference>
<evidence type="ECO:0000259" key="3">
    <source>
        <dbReference type="Pfam" id="PF05486"/>
    </source>
</evidence>
<sequence length="110" mass="13516">MPQYQTWEKLYLANPMKARVILKYRHLDGSLCIKVTDDLVCLMYRIDQAQDVKKIEKFHGQLTRLRWPRNPAVLPWKQIKWFEMRILLVMLLGNKYLLNLRKCWDRKYFM</sequence>
<proteinExistence type="predicted"/>
<evidence type="ECO:0000256" key="2">
    <source>
        <dbReference type="ARBA" id="ARBA00045462"/>
    </source>
</evidence>
<dbReference type="SUPFAM" id="SSF54762">
    <property type="entry name" value="Signal recognition particle alu RNA binding heterodimer, SRP9/14"/>
    <property type="match status" value="1"/>
</dbReference>
<keyword evidence="1" id="KW-0733">Signal recognition particle</keyword>
<dbReference type="InterPro" id="IPR009018">
    <property type="entry name" value="Signal_recog_particle_SRP9/14"/>
</dbReference>
<dbReference type="Proteomes" id="UP000694414">
    <property type="component" value="Unplaced"/>
</dbReference>
<dbReference type="GO" id="GO:0005786">
    <property type="term" value="C:signal recognition particle, endoplasmic reticulum targeting"/>
    <property type="evidence" value="ECO:0007669"/>
    <property type="project" value="UniProtKB-KW"/>
</dbReference>
<protein>
    <recommendedName>
        <fullName evidence="3">SRP9 domain-containing protein</fullName>
    </recommendedName>
</protein>
<dbReference type="GeneTree" id="ENSGT00390000018505"/>
<organism evidence="4 5">
    <name type="scientific">Prolemur simus</name>
    <name type="common">Greater bamboo lemur</name>
    <name type="synonym">Hapalemur simus</name>
    <dbReference type="NCBI Taxonomy" id="1328070"/>
    <lineage>
        <taxon>Eukaryota</taxon>
        <taxon>Metazoa</taxon>
        <taxon>Chordata</taxon>
        <taxon>Craniata</taxon>
        <taxon>Vertebrata</taxon>
        <taxon>Euteleostomi</taxon>
        <taxon>Mammalia</taxon>
        <taxon>Eutheria</taxon>
        <taxon>Euarchontoglires</taxon>
        <taxon>Primates</taxon>
        <taxon>Strepsirrhini</taxon>
        <taxon>Lemuriformes</taxon>
        <taxon>Lemuridae</taxon>
        <taxon>Prolemur</taxon>
    </lineage>
</organism>
<dbReference type="Pfam" id="PF05486">
    <property type="entry name" value="SRP9-21"/>
    <property type="match status" value="1"/>
</dbReference>
<dbReference type="Gene3D" id="3.30.720.10">
    <property type="entry name" value="Signal recognition particle alu RNA binding heterodimer, srp9/1"/>
    <property type="match status" value="1"/>
</dbReference>
<reference evidence="4" key="2">
    <citation type="submission" date="2025-09" db="UniProtKB">
        <authorList>
            <consortium name="Ensembl"/>
        </authorList>
    </citation>
    <scope>IDENTIFICATION</scope>
</reference>
<dbReference type="Ensembl" id="ENSPSMT00000033219.1">
    <property type="protein sequence ID" value="ENSPSMP00000028771.1"/>
    <property type="gene ID" value="ENSPSMG00000020004.1"/>
</dbReference>
<dbReference type="PANTHER" id="PTHR12834">
    <property type="entry name" value="SIGNAL RECOGNITION PARTICLE 9 KDA PROTEIN"/>
    <property type="match status" value="1"/>
</dbReference>
<dbReference type="InterPro" id="IPR039914">
    <property type="entry name" value="SRP9-like"/>
</dbReference>
<comment type="function">
    <text evidence="2">Component of the signal recognition particle (SRP) complex, a ribonucleoprotein complex that mediates the cotranslational targeting of secretory and membrane proteins to the endoplasmic reticulum (ER). SRP9 together with SRP14 and the Alu portion of the SRP RNA, constitutes the elongation arrest domain of SRP. The complex of SRP9 and SRP14 is required for SRP RNA binding.</text>
</comment>
<dbReference type="InterPro" id="IPR039432">
    <property type="entry name" value="SRP9_dom"/>
</dbReference>
<accession>A0A8C9A675</accession>
<evidence type="ECO:0000256" key="1">
    <source>
        <dbReference type="ARBA" id="ARBA00023135"/>
    </source>
</evidence>
<name>A0A8C9A675_PROSS</name>
<evidence type="ECO:0000313" key="5">
    <source>
        <dbReference type="Proteomes" id="UP000694414"/>
    </source>
</evidence>
<reference evidence="4" key="1">
    <citation type="submission" date="2025-08" db="UniProtKB">
        <authorList>
            <consortium name="Ensembl"/>
        </authorList>
    </citation>
    <scope>IDENTIFICATION</scope>
</reference>
<feature type="domain" description="SRP9" evidence="3">
    <location>
        <begin position="8"/>
        <end position="64"/>
    </location>
</feature>
<keyword evidence="1" id="KW-0687">Ribonucleoprotein</keyword>